<dbReference type="Gene3D" id="1.10.150.130">
    <property type="match status" value="1"/>
</dbReference>
<dbReference type="InterPro" id="IPR013762">
    <property type="entry name" value="Integrase-like_cat_sf"/>
</dbReference>
<evidence type="ECO:0000256" key="4">
    <source>
        <dbReference type="PROSITE-ProRule" id="PRU01248"/>
    </source>
</evidence>
<comment type="similarity">
    <text evidence="1">Belongs to the 'phage' integrase family.</text>
</comment>
<evidence type="ECO:0000313" key="8">
    <source>
        <dbReference type="Proteomes" id="UP000757435"/>
    </source>
</evidence>
<accession>A0A951QFH4</accession>
<dbReference type="Proteomes" id="UP000757435">
    <property type="component" value="Unassembled WGS sequence"/>
</dbReference>
<dbReference type="PANTHER" id="PTHR30349">
    <property type="entry name" value="PHAGE INTEGRASE-RELATED"/>
    <property type="match status" value="1"/>
</dbReference>
<dbReference type="Gene3D" id="1.10.443.10">
    <property type="entry name" value="Intergrase catalytic core"/>
    <property type="match status" value="1"/>
</dbReference>
<dbReference type="EMBL" id="JAHHHD010000028">
    <property type="protein sequence ID" value="MBW4660961.1"/>
    <property type="molecule type" value="Genomic_DNA"/>
</dbReference>
<dbReference type="InterPro" id="IPR011010">
    <property type="entry name" value="DNA_brk_join_enz"/>
</dbReference>
<dbReference type="PROSITE" id="PS51898">
    <property type="entry name" value="TYR_RECOMBINASE"/>
    <property type="match status" value="1"/>
</dbReference>
<name>A0A951QFH4_9CYAN</name>
<dbReference type="InterPro" id="IPR010998">
    <property type="entry name" value="Integrase_recombinase_N"/>
</dbReference>
<dbReference type="SUPFAM" id="SSF56349">
    <property type="entry name" value="DNA breaking-rejoining enzymes"/>
    <property type="match status" value="1"/>
</dbReference>
<dbReference type="PANTHER" id="PTHR30349:SF64">
    <property type="entry name" value="PROPHAGE INTEGRASE INTD-RELATED"/>
    <property type="match status" value="1"/>
</dbReference>
<protein>
    <submittedName>
        <fullName evidence="7">Tyrosine-type recombinase/integrase</fullName>
    </submittedName>
</protein>
<dbReference type="GO" id="GO:0006310">
    <property type="term" value="P:DNA recombination"/>
    <property type="evidence" value="ECO:0007669"/>
    <property type="project" value="UniProtKB-KW"/>
</dbReference>
<evidence type="ECO:0000256" key="3">
    <source>
        <dbReference type="ARBA" id="ARBA00023172"/>
    </source>
</evidence>
<reference evidence="7" key="1">
    <citation type="submission" date="2021-05" db="EMBL/GenBank/DDBJ databases">
        <authorList>
            <person name="Pietrasiak N."/>
            <person name="Ward R."/>
            <person name="Stajich J.E."/>
            <person name="Kurbessoian T."/>
        </authorList>
    </citation>
    <scope>NUCLEOTIDE SEQUENCE</scope>
    <source>
        <strain evidence="7">UHER 2000/2452</strain>
    </source>
</reference>
<gene>
    <name evidence="7" type="ORF">KME15_19980</name>
</gene>
<comment type="caution">
    <text evidence="7">The sequence shown here is derived from an EMBL/GenBank/DDBJ whole genome shotgun (WGS) entry which is preliminary data.</text>
</comment>
<dbReference type="Pfam" id="PF00589">
    <property type="entry name" value="Phage_integrase"/>
    <property type="match status" value="1"/>
</dbReference>
<feature type="domain" description="Tyr recombinase" evidence="5">
    <location>
        <begin position="110"/>
        <end position="286"/>
    </location>
</feature>
<dbReference type="InterPro" id="IPR044068">
    <property type="entry name" value="CB"/>
</dbReference>
<keyword evidence="3" id="KW-0233">DNA recombination</keyword>
<organism evidence="7 8">
    <name type="scientific">Drouetiella hepatica Uher 2000/2452</name>
    <dbReference type="NCBI Taxonomy" id="904376"/>
    <lineage>
        <taxon>Bacteria</taxon>
        <taxon>Bacillati</taxon>
        <taxon>Cyanobacteriota</taxon>
        <taxon>Cyanophyceae</taxon>
        <taxon>Oculatellales</taxon>
        <taxon>Oculatellaceae</taxon>
        <taxon>Drouetiella</taxon>
    </lineage>
</organism>
<dbReference type="GO" id="GO:0003677">
    <property type="term" value="F:DNA binding"/>
    <property type="evidence" value="ECO:0007669"/>
    <property type="project" value="UniProtKB-UniRule"/>
</dbReference>
<dbReference type="GO" id="GO:0015074">
    <property type="term" value="P:DNA integration"/>
    <property type="evidence" value="ECO:0007669"/>
    <property type="project" value="InterPro"/>
</dbReference>
<evidence type="ECO:0000256" key="2">
    <source>
        <dbReference type="ARBA" id="ARBA00023125"/>
    </source>
</evidence>
<evidence type="ECO:0000259" key="6">
    <source>
        <dbReference type="PROSITE" id="PS51900"/>
    </source>
</evidence>
<evidence type="ECO:0000256" key="1">
    <source>
        <dbReference type="ARBA" id="ARBA00008857"/>
    </source>
</evidence>
<sequence length="288" mass="31958">MSSLALASQISPADLEADRRLIEMWLHGRPLSTQRTYRATIKPFLGAIATLKTVTLEEAQAYTSSLSDKSSATQAHAIRVLKSLFRYAHETGYLPFNVAIPLKSPKIKDTLAERILEPVEVLRLIDAVKQSPRNHLMLYLTYASGCRVDELVGLKWRDAKRRSDGGQITIFGKGGKTRTVNLPAKVWRSLSQHQPDPCSLDDPIFVSRKGGHITPRQVQRIVKQAAEKAGLSPEISPHWLRHAHASHAMDAGSPMHVVQKTLGHTSPATTGRYLHVRPTESSSKYLPL</sequence>
<dbReference type="PROSITE" id="PS51900">
    <property type="entry name" value="CB"/>
    <property type="match status" value="1"/>
</dbReference>
<dbReference type="InterPro" id="IPR002104">
    <property type="entry name" value="Integrase_catalytic"/>
</dbReference>
<evidence type="ECO:0000259" key="5">
    <source>
        <dbReference type="PROSITE" id="PS51898"/>
    </source>
</evidence>
<evidence type="ECO:0000313" key="7">
    <source>
        <dbReference type="EMBL" id="MBW4660961.1"/>
    </source>
</evidence>
<reference evidence="7" key="2">
    <citation type="journal article" date="2022" name="Microbiol. Resour. Announc.">
        <title>Metagenome Sequencing to Explore Phylogenomics of Terrestrial Cyanobacteria.</title>
        <authorList>
            <person name="Ward R.D."/>
            <person name="Stajich J.E."/>
            <person name="Johansen J.R."/>
            <person name="Huntemann M."/>
            <person name="Clum A."/>
            <person name="Foster B."/>
            <person name="Foster B."/>
            <person name="Roux S."/>
            <person name="Palaniappan K."/>
            <person name="Varghese N."/>
            <person name="Mukherjee S."/>
            <person name="Reddy T.B.K."/>
            <person name="Daum C."/>
            <person name="Copeland A."/>
            <person name="Chen I.A."/>
            <person name="Ivanova N.N."/>
            <person name="Kyrpides N.C."/>
            <person name="Shapiro N."/>
            <person name="Eloe-Fadrosh E.A."/>
            <person name="Pietrasiak N."/>
        </authorList>
    </citation>
    <scope>NUCLEOTIDE SEQUENCE</scope>
    <source>
        <strain evidence="7">UHER 2000/2452</strain>
    </source>
</reference>
<feature type="domain" description="Core-binding (CB)" evidence="6">
    <location>
        <begin position="16"/>
        <end position="89"/>
    </location>
</feature>
<keyword evidence="2 4" id="KW-0238">DNA-binding</keyword>
<dbReference type="AlphaFoldDB" id="A0A951QFH4"/>
<dbReference type="InterPro" id="IPR050090">
    <property type="entry name" value="Tyrosine_recombinase_XerCD"/>
</dbReference>
<proteinExistence type="inferred from homology"/>